<name>A0A9X1B3K8_9GAMM</name>
<dbReference type="InterPro" id="IPR025714">
    <property type="entry name" value="Methyltranfer_dom"/>
</dbReference>
<proteinExistence type="predicted"/>
<dbReference type="EMBL" id="NRRY01000004">
    <property type="protein sequence ID" value="MBK1617746.1"/>
    <property type="molecule type" value="Genomic_DNA"/>
</dbReference>
<organism evidence="3 4">
    <name type="scientific">Lamprobacter modestohalophilus</name>
    <dbReference type="NCBI Taxonomy" id="1064514"/>
    <lineage>
        <taxon>Bacteria</taxon>
        <taxon>Pseudomonadati</taxon>
        <taxon>Pseudomonadota</taxon>
        <taxon>Gammaproteobacteria</taxon>
        <taxon>Chromatiales</taxon>
        <taxon>Chromatiaceae</taxon>
        <taxon>Lamprobacter</taxon>
    </lineage>
</organism>
<dbReference type="AlphaFoldDB" id="A0A9X1B3K8"/>
<dbReference type="CDD" id="cd02440">
    <property type="entry name" value="AdoMet_MTases"/>
    <property type="match status" value="1"/>
</dbReference>
<dbReference type="InterPro" id="IPR029063">
    <property type="entry name" value="SAM-dependent_MTases_sf"/>
</dbReference>
<feature type="compositionally biased region" description="Polar residues" evidence="1">
    <location>
        <begin position="1"/>
        <end position="17"/>
    </location>
</feature>
<reference evidence="3 4" key="1">
    <citation type="journal article" date="2020" name="Microorganisms">
        <title>Osmotic Adaptation and Compatible Solute Biosynthesis of Phototrophic Bacteria as Revealed from Genome Analyses.</title>
        <authorList>
            <person name="Imhoff J.F."/>
            <person name="Rahn T."/>
            <person name="Kunzel S."/>
            <person name="Keller A."/>
            <person name="Neulinger S.C."/>
        </authorList>
    </citation>
    <scope>NUCLEOTIDE SEQUENCE [LARGE SCALE GENOMIC DNA]</scope>
    <source>
        <strain evidence="3 4">DSM 25653</strain>
    </source>
</reference>
<dbReference type="Pfam" id="PF13847">
    <property type="entry name" value="Methyltransf_31"/>
    <property type="match status" value="1"/>
</dbReference>
<feature type="domain" description="Methyltransferase" evidence="2">
    <location>
        <begin position="77"/>
        <end position="167"/>
    </location>
</feature>
<keyword evidence="4" id="KW-1185">Reference proteome</keyword>
<accession>A0A9X1B3K8</accession>
<dbReference type="Proteomes" id="UP001138768">
    <property type="component" value="Unassembled WGS sequence"/>
</dbReference>
<sequence length="263" mass="29616">MPHSSTFIEQHQPMSSHQDPRLRAIKEQEWFYEFHLPDGSKTKSCVKPSVRKIHDTREKMLCNALQASVSTTTHRASAIDVACHEGYYSLILAEYFESVTGIDKNPDSIQKAQAISDLLAPDRIRFENISLEAFGSASPFDFVLCYGLLYHHENPVNLIRMLATITRQTLCLETQVMPMDLVGHVEDGDYTNLRQIRGCFALCEDYPNSSEGGMTGFALVPSKAAVTYLLKESGFSTVEFVEPEADDYEQFTRGHRVVVVAQK</sequence>
<evidence type="ECO:0000313" key="4">
    <source>
        <dbReference type="Proteomes" id="UP001138768"/>
    </source>
</evidence>
<gene>
    <name evidence="3" type="ORF">CKO42_04605</name>
</gene>
<protein>
    <recommendedName>
        <fullName evidence="2">Methyltransferase domain-containing protein</fullName>
    </recommendedName>
</protein>
<evidence type="ECO:0000313" key="3">
    <source>
        <dbReference type="EMBL" id="MBK1617746.1"/>
    </source>
</evidence>
<evidence type="ECO:0000259" key="2">
    <source>
        <dbReference type="Pfam" id="PF13847"/>
    </source>
</evidence>
<dbReference type="Gene3D" id="3.40.50.150">
    <property type="entry name" value="Vaccinia Virus protein VP39"/>
    <property type="match status" value="1"/>
</dbReference>
<evidence type="ECO:0000256" key="1">
    <source>
        <dbReference type="SAM" id="MobiDB-lite"/>
    </source>
</evidence>
<feature type="region of interest" description="Disordered" evidence="1">
    <location>
        <begin position="1"/>
        <end position="20"/>
    </location>
</feature>
<comment type="caution">
    <text evidence="3">The sequence shown here is derived from an EMBL/GenBank/DDBJ whole genome shotgun (WGS) entry which is preliminary data.</text>
</comment>
<dbReference type="SUPFAM" id="SSF53335">
    <property type="entry name" value="S-adenosyl-L-methionine-dependent methyltransferases"/>
    <property type="match status" value="1"/>
</dbReference>